<evidence type="ECO:0000256" key="3">
    <source>
        <dbReference type="PIRNR" id="PIRNR021362"/>
    </source>
</evidence>
<dbReference type="PANTHER" id="PTHR35134:SF2">
    <property type="entry name" value="NUCLEOTIDASE YQFW-RELATED"/>
    <property type="match status" value="1"/>
</dbReference>
<dbReference type="EMBL" id="JAUSUC010000002">
    <property type="protein sequence ID" value="MDQ0213891.1"/>
    <property type="molecule type" value="Genomic_DNA"/>
</dbReference>
<dbReference type="Gene3D" id="3.40.50.1000">
    <property type="entry name" value="HAD superfamily/HAD-like"/>
    <property type="match status" value="1"/>
</dbReference>
<organism evidence="4 5">
    <name type="scientific">Oikeobacillus pervagus</name>
    <dbReference type="NCBI Taxonomy" id="1325931"/>
    <lineage>
        <taxon>Bacteria</taxon>
        <taxon>Bacillati</taxon>
        <taxon>Bacillota</taxon>
        <taxon>Bacilli</taxon>
        <taxon>Bacillales</taxon>
        <taxon>Bacillaceae</taxon>
        <taxon>Oikeobacillus</taxon>
    </lineage>
</organism>
<reference evidence="4" key="1">
    <citation type="submission" date="2023-07" db="EMBL/GenBank/DDBJ databases">
        <title>Genomic Encyclopedia of Type Strains, Phase IV (KMG-IV): sequencing the most valuable type-strain genomes for metagenomic binning, comparative biology and taxonomic classification.</title>
        <authorList>
            <person name="Goeker M."/>
        </authorList>
    </citation>
    <scope>NUCLEOTIDE SEQUENCE</scope>
    <source>
        <strain evidence="4">DSM 23947</strain>
    </source>
</reference>
<evidence type="ECO:0000256" key="1">
    <source>
        <dbReference type="ARBA" id="ARBA00009589"/>
    </source>
</evidence>
<dbReference type="PIRSF" id="PIRSF021362">
    <property type="entry name" value="UCP021362_HAD"/>
    <property type="match status" value="1"/>
</dbReference>
<dbReference type="SUPFAM" id="SSF56784">
    <property type="entry name" value="HAD-like"/>
    <property type="match status" value="1"/>
</dbReference>
<gene>
    <name evidence="4" type="ORF">J2S13_000285</name>
</gene>
<dbReference type="InterPro" id="IPR036412">
    <property type="entry name" value="HAD-like_sf"/>
</dbReference>
<comment type="similarity">
    <text evidence="1 3">Belongs to the 5'(3')-deoxyribonucleotidase family.</text>
</comment>
<name>A0AAJ1T260_9BACI</name>
<dbReference type="InterPro" id="IPR023214">
    <property type="entry name" value="HAD_sf"/>
</dbReference>
<sequence length="192" mass="22970">MMKEKRFGIDIDGTVTCPSSLVPYINEDFSLNITLNDIRKYELTEALNIRPEQFAKWFDEKEPIIYANSPMAEGAKEVLMKWKEDVELYFISARRKHLFDITKQWFHEKEIDYDYIELVGSHHKIEVAQKYHVDLFFEDKHDNAVSLHEELNIPVILFNTPYNQDPVPKGVIRMNSWKEAQIWVDRWLKEYK</sequence>
<dbReference type="AlphaFoldDB" id="A0AAJ1T260"/>
<evidence type="ECO:0000313" key="5">
    <source>
        <dbReference type="Proteomes" id="UP001237207"/>
    </source>
</evidence>
<comment type="caution">
    <text evidence="4">The sequence shown here is derived from an EMBL/GenBank/DDBJ whole genome shotgun (WGS) entry which is preliminary data.</text>
</comment>
<protein>
    <recommendedName>
        <fullName evidence="3">Nucleotidase</fullName>
        <ecNumber evidence="3">3.1.3.-</ecNumber>
    </recommendedName>
</protein>
<dbReference type="PANTHER" id="PTHR35134">
    <property type="entry name" value="NUCLEOTIDASE YQFW-RELATED"/>
    <property type="match status" value="1"/>
</dbReference>
<keyword evidence="5" id="KW-1185">Reference proteome</keyword>
<evidence type="ECO:0000313" key="4">
    <source>
        <dbReference type="EMBL" id="MDQ0213891.1"/>
    </source>
</evidence>
<dbReference type="InterPro" id="IPR052419">
    <property type="entry name" value="5_3-deoxyribonucleotidase-like"/>
</dbReference>
<dbReference type="Proteomes" id="UP001237207">
    <property type="component" value="Unassembled WGS sequence"/>
</dbReference>
<dbReference type="EC" id="3.1.3.-" evidence="3"/>
<dbReference type="GO" id="GO:0016787">
    <property type="term" value="F:hydrolase activity"/>
    <property type="evidence" value="ECO:0007669"/>
    <property type="project" value="UniProtKB-KW"/>
</dbReference>
<keyword evidence="2 3" id="KW-0378">Hydrolase</keyword>
<accession>A0AAJ1T260</accession>
<dbReference type="InterPro" id="IPR009206">
    <property type="entry name" value="Nucleotidase_putative"/>
</dbReference>
<proteinExistence type="inferred from homology"/>
<evidence type="ECO:0000256" key="2">
    <source>
        <dbReference type="ARBA" id="ARBA00022801"/>
    </source>
</evidence>